<keyword evidence="3" id="KW-1185">Reference proteome</keyword>
<dbReference type="EMBL" id="CP031194">
    <property type="protein sequence ID" value="AXG78568.1"/>
    <property type="molecule type" value="Genomic_DNA"/>
</dbReference>
<organism evidence="2 3">
    <name type="scientific">Streptomyces paludis</name>
    <dbReference type="NCBI Taxonomy" id="2282738"/>
    <lineage>
        <taxon>Bacteria</taxon>
        <taxon>Bacillati</taxon>
        <taxon>Actinomycetota</taxon>
        <taxon>Actinomycetes</taxon>
        <taxon>Kitasatosporales</taxon>
        <taxon>Streptomycetaceae</taxon>
        <taxon>Streptomyces</taxon>
    </lineage>
</organism>
<reference evidence="3" key="1">
    <citation type="submission" date="2018-07" db="EMBL/GenBank/DDBJ databases">
        <authorList>
            <person name="Zhao J."/>
        </authorList>
    </citation>
    <scope>NUCLEOTIDE SEQUENCE [LARGE SCALE GENOMIC DNA]</scope>
    <source>
        <strain evidence="3">GSSD-12</strain>
    </source>
</reference>
<proteinExistence type="predicted"/>
<evidence type="ECO:0008006" key="4">
    <source>
        <dbReference type="Google" id="ProtNLM"/>
    </source>
</evidence>
<dbReference type="AlphaFoldDB" id="A0A345HPE4"/>
<evidence type="ECO:0000256" key="1">
    <source>
        <dbReference type="SAM" id="Phobius"/>
    </source>
</evidence>
<sequence length="416" mass="42658">MPSDTPSDQTLEERFEYELGEVLRRAGGGFAPVDRPALVDAGVARGRRRRARRRTAVAAGGAFALVAVGLGGGYGSGLLGGAGTHSVSMGADESAGLTTGPQAVPGDDLAATLATLLPAGKLAGVQVSKGPELLVRGVFDDGKGAAEVSVALAPASGAFLRGDEANCPDSLHLPNSSCTSTKLSDGGGVLMVFQGNVYADLREKTKVWRAVLRTVDGHVIEANEYNAPAEKGAAVSRTDPPLDPARLRALVTSDLWHGHLDTLPAPSPDGTGSGAPESAVDAAKVMRLLLPAGLEVVDRGGQEGDYGYLVVDDGKGRSLVQINVQPGSGDLRGALFGSDPTTLPNGTLLREQASGGDKDVAGAVMWTVDTLTVDGLRVVVSAFNAGDQLSPPSRPEPALTMEQLAAIATSEEWTGR</sequence>
<gene>
    <name evidence="2" type="ORF">DVK44_13525</name>
</gene>
<dbReference type="KEGG" id="spad:DVK44_13525"/>
<evidence type="ECO:0000313" key="3">
    <source>
        <dbReference type="Proteomes" id="UP000253868"/>
    </source>
</evidence>
<evidence type="ECO:0000313" key="2">
    <source>
        <dbReference type="EMBL" id="AXG78568.1"/>
    </source>
</evidence>
<protein>
    <recommendedName>
        <fullName evidence="4">LigA protein</fullName>
    </recommendedName>
</protein>
<dbReference type="OrthoDB" id="3686068at2"/>
<keyword evidence="1" id="KW-1133">Transmembrane helix</keyword>
<dbReference type="RefSeq" id="WP_114659912.1">
    <property type="nucleotide sequence ID" value="NZ_CP031194.1"/>
</dbReference>
<dbReference type="Proteomes" id="UP000253868">
    <property type="component" value="Chromosome"/>
</dbReference>
<accession>A0A345HPE4</accession>
<feature type="transmembrane region" description="Helical" evidence="1">
    <location>
        <begin position="55"/>
        <end position="75"/>
    </location>
</feature>
<keyword evidence="1" id="KW-0812">Transmembrane</keyword>
<name>A0A345HPE4_9ACTN</name>
<keyword evidence="1" id="KW-0472">Membrane</keyword>